<evidence type="ECO:0000313" key="1">
    <source>
        <dbReference type="WBParaSite" id="SCUD_0002353301-mRNA-1"/>
    </source>
</evidence>
<accession>A0A183L859</accession>
<dbReference type="WBParaSite" id="SCUD_0002353301-mRNA-1">
    <property type="protein sequence ID" value="SCUD_0002353301-mRNA-1"/>
    <property type="gene ID" value="SCUD_0002353301"/>
</dbReference>
<protein>
    <submittedName>
        <fullName evidence="1">Spiggin beta</fullName>
    </submittedName>
</protein>
<organism evidence="1">
    <name type="scientific">Schistosoma curassoni</name>
    <dbReference type="NCBI Taxonomy" id="6186"/>
    <lineage>
        <taxon>Eukaryota</taxon>
        <taxon>Metazoa</taxon>
        <taxon>Spiralia</taxon>
        <taxon>Lophotrochozoa</taxon>
        <taxon>Platyhelminthes</taxon>
        <taxon>Trematoda</taxon>
        <taxon>Digenea</taxon>
        <taxon>Strigeidida</taxon>
        <taxon>Schistosomatoidea</taxon>
        <taxon>Schistosomatidae</taxon>
        <taxon>Schistosoma</taxon>
    </lineage>
</organism>
<dbReference type="AlphaFoldDB" id="A0A183L859"/>
<name>A0A183L859_9TREM</name>
<reference evidence="1" key="1">
    <citation type="submission" date="2016-06" db="UniProtKB">
        <authorList>
            <consortium name="WormBaseParasite"/>
        </authorList>
    </citation>
    <scope>IDENTIFICATION</scope>
</reference>
<sequence length="60" mass="6890">LIQCQYLGVRQTKHFSFNRNCRDCSGKCEYDIQYEPSIITTCHEGSNVLSSHCFIICVIS</sequence>
<proteinExistence type="predicted"/>